<feature type="transmembrane region" description="Helical" evidence="1">
    <location>
        <begin position="22"/>
        <end position="42"/>
    </location>
</feature>
<name>A0ABN7AK35_9HEMI</name>
<evidence type="ECO:0000313" key="2">
    <source>
        <dbReference type="EMBL" id="BES92616.1"/>
    </source>
</evidence>
<keyword evidence="1" id="KW-0472">Membrane</keyword>
<dbReference type="EMBL" id="AP028911">
    <property type="protein sequence ID" value="BES92616.1"/>
    <property type="molecule type" value="Genomic_DNA"/>
</dbReference>
<keyword evidence="1" id="KW-1133">Transmembrane helix</keyword>
<evidence type="ECO:0000313" key="3">
    <source>
        <dbReference type="Proteomes" id="UP001307889"/>
    </source>
</evidence>
<gene>
    <name evidence="2" type="ORF">NTJ_05425</name>
</gene>
<evidence type="ECO:0000256" key="1">
    <source>
        <dbReference type="SAM" id="Phobius"/>
    </source>
</evidence>
<reference evidence="2 3" key="1">
    <citation type="submission" date="2023-09" db="EMBL/GenBank/DDBJ databases">
        <title>Nesidiocoris tenuis whole genome shotgun sequence.</title>
        <authorList>
            <person name="Shibata T."/>
            <person name="Shimoda M."/>
            <person name="Kobayashi T."/>
            <person name="Uehara T."/>
        </authorList>
    </citation>
    <scope>NUCLEOTIDE SEQUENCE [LARGE SCALE GENOMIC DNA]</scope>
    <source>
        <strain evidence="2 3">Japan</strain>
    </source>
</reference>
<feature type="transmembrane region" description="Helical" evidence="1">
    <location>
        <begin position="62"/>
        <end position="80"/>
    </location>
</feature>
<organism evidence="2 3">
    <name type="scientific">Nesidiocoris tenuis</name>
    <dbReference type="NCBI Taxonomy" id="355587"/>
    <lineage>
        <taxon>Eukaryota</taxon>
        <taxon>Metazoa</taxon>
        <taxon>Ecdysozoa</taxon>
        <taxon>Arthropoda</taxon>
        <taxon>Hexapoda</taxon>
        <taxon>Insecta</taxon>
        <taxon>Pterygota</taxon>
        <taxon>Neoptera</taxon>
        <taxon>Paraneoptera</taxon>
        <taxon>Hemiptera</taxon>
        <taxon>Heteroptera</taxon>
        <taxon>Panheteroptera</taxon>
        <taxon>Cimicomorpha</taxon>
        <taxon>Miridae</taxon>
        <taxon>Dicyphina</taxon>
        <taxon>Nesidiocoris</taxon>
    </lineage>
</organism>
<keyword evidence="3" id="KW-1185">Reference proteome</keyword>
<sequence length="130" mass="15170">MGYYKDESTCCRPSCSISKKQCYDILLLIVVVNILIGLAILYKYMGTDDQWKVEPVRREKVLAVAVFLFLSACALCWFIMRKDQQKWESEQHLLILDRPPSYDSCVSREIVDYQQSPPSYFTVVNTYHIV</sequence>
<dbReference type="Proteomes" id="UP001307889">
    <property type="component" value="Chromosome 3"/>
</dbReference>
<keyword evidence="1" id="KW-0812">Transmembrane</keyword>
<protein>
    <submittedName>
        <fullName evidence="2">Uncharacterized protein</fullName>
    </submittedName>
</protein>
<accession>A0ABN7AK35</accession>
<proteinExistence type="predicted"/>